<protein>
    <submittedName>
        <fullName evidence="7">RagB/SusD family nutrient uptake outer membrane protein</fullName>
    </submittedName>
</protein>
<keyword evidence="4" id="KW-0472">Membrane</keyword>
<dbReference type="InterPro" id="IPR012944">
    <property type="entry name" value="SusD_RagB_dom"/>
</dbReference>
<comment type="subcellular location">
    <subcellularLocation>
        <location evidence="1">Cell outer membrane</location>
    </subcellularLocation>
</comment>
<keyword evidence="8" id="KW-1185">Reference proteome</keyword>
<dbReference type="AlphaFoldDB" id="A0A2S9J6T9"/>
<organism evidence="7 8">
    <name type="scientific">Sphingobacterium haloxyli</name>
    <dbReference type="NCBI Taxonomy" id="2100533"/>
    <lineage>
        <taxon>Bacteria</taxon>
        <taxon>Pseudomonadati</taxon>
        <taxon>Bacteroidota</taxon>
        <taxon>Sphingobacteriia</taxon>
        <taxon>Sphingobacteriales</taxon>
        <taxon>Sphingobacteriaceae</taxon>
        <taxon>Sphingobacterium</taxon>
    </lineage>
</organism>
<evidence type="ECO:0000256" key="5">
    <source>
        <dbReference type="ARBA" id="ARBA00023237"/>
    </source>
</evidence>
<evidence type="ECO:0000259" key="6">
    <source>
        <dbReference type="Pfam" id="PF07980"/>
    </source>
</evidence>
<name>A0A2S9J6T9_9SPHI</name>
<evidence type="ECO:0000256" key="3">
    <source>
        <dbReference type="ARBA" id="ARBA00022729"/>
    </source>
</evidence>
<evidence type="ECO:0000313" key="8">
    <source>
        <dbReference type="Proteomes" id="UP000239711"/>
    </source>
</evidence>
<keyword evidence="3" id="KW-0732">Signal</keyword>
<comment type="similarity">
    <text evidence="2">Belongs to the SusD family.</text>
</comment>
<evidence type="ECO:0000313" key="7">
    <source>
        <dbReference type="EMBL" id="PRD48449.1"/>
    </source>
</evidence>
<evidence type="ECO:0000256" key="4">
    <source>
        <dbReference type="ARBA" id="ARBA00023136"/>
    </source>
</evidence>
<evidence type="ECO:0000256" key="2">
    <source>
        <dbReference type="ARBA" id="ARBA00006275"/>
    </source>
</evidence>
<dbReference type="Gene3D" id="1.25.40.390">
    <property type="match status" value="1"/>
</dbReference>
<dbReference type="Pfam" id="PF07980">
    <property type="entry name" value="SusD_RagB"/>
    <property type="match status" value="1"/>
</dbReference>
<sequence>MNNDIYMKRIFLQLLFGVTLLSLLSCEKFLAEEPVTEVSIDFIYTTPEGLESGVNALYNLMRNYNIPEGEGDALRSSLFFLVGTDLGLNRTWHTPYGPNHTPVAFPARKWTRGYQIIDRANAIIANAPQVDMLDTRRNQIVAQARMVRGELYLDLIRMYDNILLDTIATTPENAFDPKEYAPADPVEVFELIDADLDFAVQHLAWNVDYGRYGKGVAHHIRGKSALWQQKWEEASTHFDAVILDPTHDLLPREQLAQVFGQNLNHKEALLVYVRDEITGGNDNLAGGGPTWISSVFNSRVYELSGGEMIRSTEYGGESLGWSFPNDYLRSLYDEENDLRFRTYYYPLQLIVNNPESPNFGQPLAPERYDDDYRRYHWSLKKYHDEEKRVGTLNSYKDHIVYRYAETLLLGAEAAWRTGNTTKALGYINEVRNRAGLHGFASFDLESYLEESARELAFENERWFLLKRLGILVERVNLYYEMGSNSGNKAVYPMASHMVRLPIPQSQIDLMGTFPQNDGY</sequence>
<accession>A0A2S9J6T9</accession>
<feature type="domain" description="RagB/SusD" evidence="6">
    <location>
        <begin position="365"/>
        <end position="519"/>
    </location>
</feature>
<gene>
    <name evidence="7" type="ORF">C5745_04390</name>
</gene>
<evidence type="ECO:0000256" key="1">
    <source>
        <dbReference type="ARBA" id="ARBA00004442"/>
    </source>
</evidence>
<dbReference type="Proteomes" id="UP000239711">
    <property type="component" value="Unassembled WGS sequence"/>
</dbReference>
<dbReference type="OrthoDB" id="5694214at2"/>
<comment type="caution">
    <text evidence="7">The sequence shown here is derived from an EMBL/GenBank/DDBJ whole genome shotgun (WGS) entry which is preliminary data.</text>
</comment>
<dbReference type="SUPFAM" id="SSF48452">
    <property type="entry name" value="TPR-like"/>
    <property type="match status" value="1"/>
</dbReference>
<dbReference type="InterPro" id="IPR011990">
    <property type="entry name" value="TPR-like_helical_dom_sf"/>
</dbReference>
<keyword evidence="5" id="KW-0998">Cell outer membrane</keyword>
<reference evidence="7 8" key="1">
    <citation type="submission" date="2018-02" db="EMBL/GenBank/DDBJ databases">
        <title>The draft genome of Sphingobacterium sp. 5JN-11.</title>
        <authorList>
            <person name="Liu L."/>
            <person name="Li L."/>
            <person name="Liang L."/>
            <person name="Zhang X."/>
            <person name="Wang T."/>
        </authorList>
    </citation>
    <scope>NUCLEOTIDE SEQUENCE [LARGE SCALE GENOMIC DNA]</scope>
    <source>
        <strain evidence="7 8">5JN-11</strain>
    </source>
</reference>
<proteinExistence type="inferred from homology"/>
<dbReference type="EMBL" id="PVBQ01000003">
    <property type="protein sequence ID" value="PRD48449.1"/>
    <property type="molecule type" value="Genomic_DNA"/>
</dbReference>
<dbReference type="GO" id="GO:0009279">
    <property type="term" value="C:cell outer membrane"/>
    <property type="evidence" value="ECO:0007669"/>
    <property type="project" value="UniProtKB-SubCell"/>
</dbReference>